<gene>
    <name evidence="2" type="ORF">LAX5112_00474</name>
</gene>
<dbReference type="RefSeq" id="WP_055670426.1">
    <property type="nucleotide sequence ID" value="NZ_CXWD01000002.1"/>
</dbReference>
<evidence type="ECO:0008006" key="4">
    <source>
        <dbReference type="Google" id="ProtNLM"/>
    </source>
</evidence>
<protein>
    <recommendedName>
        <fullName evidence="4">Helix-turn-helix domain-containing protein</fullName>
    </recommendedName>
</protein>
<dbReference type="Proteomes" id="UP000053235">
    <property type="component" value="Unassembled WGS sequence"/>
</dbReference>
<proteinExistence type="predicted"/>
<dbReference type="Pfam" id="PF13730">
    <property type="entry name" value="HTH_36"/>
    <property type="match status" value="1"/>
</dbReference>
<organism evidence="2 3">
    <name type="scientific">Roseibium alexandrii</name>
    <dbReference type="NCBI Taxonomy" id="388408"/>
    <lineage>
        <taxon>Bacteria</taxon>
        <taxon>Pseudomonadati</taxon>
        <taxon>Pseudomonadota</taxon>
        <taxon>Alphaproteobacteria</taxon>
        <taxon>Hyphomicrobiales</taxon>
        <taxon>Stappiaceae</taxon>
        <taxon>Roseibium</taxon>
    </lineage>
</organism>
<dbReference type="OrthoDB" id="8242438at2"/>
<feature type="compositionally biased region" description="Basic and acidic residues" evidence="1">
    <location>
        <begin position="170"/>
        <end position="184"/>
    </location>
</feature>
<accession>A0A0M6ZS17</accession>
<evidence type="ECO:0000313" key="2">
    <source>
        <dbReference type="EMBL" id="CTQ64996.1"/>
    </source>
</evidence>
<dbReference type="AlphaFoldDB" id="A0A0M6ZS17"/>
<dbReference type="EMBL" id="CXWD01000002">
    <property type="protein sequence ID" value="CTQ64996.1"/>
    <property type="molecule type" value="Genomic_DNA"/>
</dbReference>
<feature type="region of interest" description="Disordered" evidence="1">
    <location>
        <begin position="131"/>
        <end position="184"/>
    </location>
</feature>
<reference evidence="3" key="1">
    <citation type="submission" date="2015-07" db="EMBL/GenBank/DDBJ databases">
        <authorList>
            <person name="Rodrigo-Torres Lidia"/>
            <person name="Arahal R.David."/>
        </authorList>
    </citation>
    <scope>NUCLEOTIDE SEQUENCE [LARGE SCALE GENOMIC DNA]</scope>
    <source>
        <strain evidence="3">CECT 5112</strain>
    </source>
</reference>
<evidence type="ECO:0000313" key="3">
    <source>
        <dbReference type="Proteomes" id="UP000053235"/>
    </source>
</evidence>
<dbReference type="STRING" id="388408.LAX5112_00474"/>
<evidence type="ECO:0000256" key="1">
    <source>
        <dbReference type="SAM" id="MobiDB-lite"/>
    </source>
</evidence>
<keyword evidence="3" id="KW-1185">Reference proteome</keyword>
<sequence length="266" mass="29789">MPLLQQNDILFAHKALGLMPDLSAATRRVAAAIVDHFNKRTGQCDPSIGRIMKLLKISRAAVIRATNELDELGLIEKKSHGGKSHRTAYSPNWPMFRAFVDDWDAGMKSGEGPAPTFETVSDLIPSKSQSCDLRGLRNETQTNRKNHSKKPIEHCRVDNKPRTSNPNLSRTKDPKGLLKKEQEETEKYISLPPQGRQSLTRSEVARDKAQQRWEGDFMKQREAQKVTIVEWLTADRMDKVTDAEIDQPGGGLTFILGEMGEALGCI</sequence>
<feature type="compositionally biased region" description="Basic and acidic residues" evidence="1">
    <location>
        <begin position="150"/>
        <end position="161"/>
    </location>
</feature>
<name>A0A0M6ZS17_9HYPH</name>